<protein>
    <recommendedName>
        <fullName evidence="4">Lipoprotein</fullName>
    </recommendedName>
</protein>
<evidence type="ECO:0008006" key="4">
    <source>
        <dbReference type="Google" id="ProtNLM"/>
    </source>
</evidence>
<organism evidence="2 3">
    <name type="scientific">Afipia carboxydohydrogena</name>
    <name type="common">Pseudomonas carboxydohydrogena</name>
    <dbReference type="NCBI Taxonomy" id="290"/>
    <lineage>
        <taxon>Bacteria</taxon>
        <taxon>Pseudomonadati</taxon>
        <taxon>Pseudomonadota</taxon>
        <taxon>Alphaproteobacteria</taxon>
        <taxon>Hyphomicrobiales</taxon>
        <taxon>Nitrobacteraceae</taxon>
        <taxon>Afipia</taxon>
    </lineage>
</organism>
<sequence>MRKVFLAVTSAAALGGLAMTAANAMPVAPALPAASNVDQVRWVCNEWGRCWRSRDYDRPYRYYRDNDDDWRWRRYRHGKGYYGGSHDRGWHGGWHRRWNDDD</sequence>
<evidence type="ECO:0000313" key="2">
    <source>
        <dbReference type="EMBL" id="WEF52025.1"/>
    </source>
</evidence>
<evidence type="ECO:0000256" key="1">
    <source>
        <dbReference type="SAM" id="SignalP"/>
    </source>
</evidence>
<dbReference type="EMBL" id="CP113162">
    <property type="protein sequence ID" value="WEF52025.1"/>
    <property type="molecule type" value="Genomic_DNA"/>
</dbReference>
<keyword evidence="1" id="KW-0732">Signal</keyword>
<reference evidence="2 3" key="1">
    <citation type="submission" date="2022-11" db="EMBL/GenBank/DDBJ databases">
        <authorList>
            <person name="Siebert D."/>
            <person name="Busche T."/>
            <person name="Saydam E."/>
            <person name="Kalinowski J."/>
            <person name="Ruckert C."/>
            <person name="Blombach B."/>
        </authorList>
    </citation>
    <scope>NUCLEOTIDE SEQUENCE [LARGE SCALE GENOMIC DNA]</scope>
    <source>
        <strain evidence="2 3">DSM 1083</strain>
    </source>
</reference>
<proteinExistence type="predicted"/>
<gene>
    <name evidence="2" type="ORF">AFIC_000483</name>
</gene>
<keyword evidence="3" id="KW-1185">Reference proteome</keyword>
<feature type="chain" id="PRO_5046055185" description="Lipoprotein" evidence="1">
    <location>
        <begin position="25"/>
        <end position="102"/>
    </location>
</feature>
<name>A0ABY8BPV4_AFICR</name>
<dbReference type="RefSeq" id="WP_275247602.1">
    <property type="nucleotide sequence ID" value="NZ_BAABDX010000001.1"/>
</dbReference>
<evidence type="ECO:0000313" key="3">
    <source>
        <dbReference type="Proteomes" id="UP001213907"/>
    </source>
</evidence>
<feature type="signal peptide" evidence="1">
    <location>
        <begin position="1"/>
        <end position="24"/>
    </location>
</feature>
<accession>A0ABY8BPV4</accession>
<dbReference type="Proteomes" id="UP001213907">
    <property type="component" value="Chromosome"/>
</dbReference>